<organism evidence="12 13">
    <name type="scientific">Plutella xylostella</name>
    <name type="common">Diamondback moth</name>
    <name type="synonym">Plutella maculipennis</name>
    <dbReference type="NCBI Taxonomy" id="51655"/>
    <lineage>
        <taxon>Eukaryota</taxon>
        <taxon>Metazoa</taxon>
        <taxon>Ecdysozoa</taxon>
        <taxon>Arthropoda</taxon>
        <taxon>Hexapoda</taxon>
        <taxon>Insecta</taxon>
        <taxon>Pterygota</taxon>
        <taxon>Neoptera</taxon>
        <taxon>Endopterygota</taxon>
        <taxon>Lepidoptera</taxon>
        <taxon>Glossata</taxon>
        <taxon>Ditrysia</taxon>
        <taxon>Yponomeutoidea</taxon>
        <taxon>Plutellidae</taxon>
        <taxon>Plutella</taxon>
    </lineage>
</organism>
<dbReference type="AlphaFoldDB" id="A0A8S4ESG2"/>
<keyword evidence="4 10" id="KW-1133">Transmembrane helix</keyword>
<name>A0A8S4ESG2_PLUXY</name>
<dbReference type="PRINTS" id="PR01333">
    <property type="entry name" value="2POREKCHANEL"/>
</dbReference>
<evidence type="ECO:0000256" key="5">
    <source>
        <dbReference type="ARBA" id="ARBA00023065"/>
    </source>
</evidence>
<evidence type="ECO:0000256" key="3">
    <source>
        <dbReference type="ARBA" id="ARBA00022692"/>
    </source>
</evidence>
<comment type="caution">
    <text evidence="12">The sequence shown here is derived from an EMBL/GenBank/DDBJ whole genome shotgun (WGS) entry which is preliminary data.</text>
</comment>
<comment type="subcellular location">
    <subcellularLocation>
        <location evidence="1">Membrane</location>
        <topology evidence="1">Multi-pass membrane protein</topology>
    </subcellularLocation>
</comment>
<feature type="region of interest" description="Disordered" evidence="9">
    <location>
        <begin position="140"/>
        <end position="294"/>
    </location>
</feature>
<dbReference type="InterPro" id="IPR003280">
    <property type="entry name" value="2pore_dom_K_chnl"/>
</dbReference>
<feature type="transmembrane region" description="Helical" evidence="10">
    <location>
        <begin position="803"/>
        <end position="826"/>
    </location>
</feature>
<protein>
    <submittedName>
        <fullName evidence="12">(diamondback moth) hypothetical protein</fullName>
    </submittedName>
</protein>
<feature type="transmembrane region" description="Helical" evidence="10">
    <location>
        <begin position="692"/>
        <end position="709"/>
    </location>
</feature>
<evidence type="ECO:0000256" key="9">
    <source>
        <dbReference type="SAM" id="MobiDB-lite"/>
    </source>
</evidence>
<feature type="compositionally biased region" description="Basic and acidic residues" evidence="9">
    <location>
        <begin position="94"/>
        <end position="104"/>
    </location>
</feature>
<evidence type="ECO:0000256" key="6">
    <source>
        <dbReference type="ARBA" id="ARBA00023136"/>
    </source>
</evidence>
<keyword evidence="6 10" id="KW-0472">Membrane</keyword>
<dbReference type="Gene3D" id="1.10.287.70">
    <property type="match status" value="1"/>
</dbReference>
<dbReference type="EMBL" id="CAJHNJ030000021">
    <property type="protein sequence ID" value="CAG9118647.1"/>
    <property type="molecule type" value="Genomic_DNA"/>
</dbReference>
<dbReference type="PANTHER" id="PTHR11003:SF335">
    <property type="entry name" value="POTASSIUM CHANNEL DOMAIN-CONTAINING PROTEIN"/>
    <property type="match status" value="1"/>
</dbReference>
<reference evidence="12" key="1">
    <citation type="submission" date="2020-11" db="EMBL/GenBank/DDBJ databases">
        <authorList>
            <person name="Whiteford S."/>
        </authorList>
    </citation>
    <scope>NUCLEOTIDE SEQUENCE</scope>
</reference>
<dbReference type="SUPFAM" id="SSF81324">
    <property type="entry name" value="Voltage-gated potassium channels"/>
    <property type="match status" value="2"/>
</dbReference>
<feature type="region of interest" description="Disordered" evidence="9">
    <location>
        <begin position="1"/>
        <end position="108"/>
    </location>
</feature>
<feature type="compositionally biased region" description="Low complexity" evidence="9">
    <location>
        <begin position="175"/>
        <end position="187"/>
    </location>
</feature>
<proteinExistence type="inferred from homology"/>
<dbReference type="GO" id="GO:0015271">
    <property type="term" value="F:outward rectifier potassium channel activity"/>
    <property type="evidence" value="ECO:0007669"/>
    <property type="project" value="TreeGrafter"/>
</dbReference>
<evidence type="ECO:0000256" key="10">
    <source>
        <dbReference type="SAM" id="Phobius"/>
    </source>
</evidence>
<evidence type="ECO:0000256" key="2">
    <source>
        <dbReference type="ARBA" id="ARBA00022448"/>
    </source>
</evidence>
<dbReference type="Pfam" id="PF07885">
    <property type="entry name" value="Ion_trans_2"/>
    <property type="match status" value="2"/>
</dbReference>
<evidence type="ECO:0000256" key="4">
    <source>
        <dbReference type="ARBA" id="ARBA00022989"/>
    </source>
</evidence>
<evidence type="ECO:0000256" key="1">
    <source>
        <dbReference type="ARBA" id="ARBA00004141"/>
    </source>
</evidence>
<gene>
    <name evidence="12" type="ORF">PLXY2_LOCUS6490</name>
</gene>
<accession>A0A8S4ESG2</accession>
<keyword evidence="5 8" id="KW-0406">Ion transport</keyword>
<feature type="region of interest" description="Disordered" evidence="9">
    <location>
        <begin position="891"/>
        <end position="919"/>
    </location>
</feature>
<feature type="domain" description="Potassium channel" evidence="11">
    <location>
        <begin position="773"/>
        <end position="831"/>
    </location>
</feature>
<dbReference type="GO" id="GO:0030322">
    <property type="term" value="P:stabilization of membrane potential"/>
    <property type="evidence" value="ECO:0007669"/>
    <property type="project" value="TreeGrafter"/>
</dbReference>
<keyword evidence="2 8" id="KW-0813">Transport</keyword>
<feature type="transmembrane region" description="Helical" evidence="10">
    <location>
        <begin position="994"/>
        <end position="1017"/>
    </location>
</feature>
<feature type="compositionally biased region" description="Polar residues" evidence="9">
    <location>
        <begin position="474"/>
        <end position="488"/>
    </location>
</feature>
<comment type="similarity">
    <text evidence="8">Belongs to the two pore domain potassium channel (TC 1.A.1.8) family.</text>
</comment>
<dbReference type="GO" id="GO:0022841">
    <property type="term" value="F:potassium ion leak channel activity"/>
    <property type="evidence" value="ECO:0007669"/>
    <property type="project" value="TreeGrafter"/>
</dbReference>
<keyword evidence="13" id="KW-1185">Reference proteome</keyword>
<dbReference type="GO" id="GO:0005886">
    <property type="term" value="C:plasma membrane"/>
    <property type="evidence" value="ECO:0007669"/>
    <property type="project" value="TreeGrafter"/>
</dbReference>
<evidence type="ECO:0000256" key="7">
    <source>
        <dbReference type="ARBA" id="ARBA00023303"/>
    </source>
</evidence>
<dbReference type="InterPro" id="IPR013099">
    <property type="entry name" value="K_chnl_dom"/>
</dbReference>
<feature type="region of interest" description="Disordered" evidence="9">
    <location>
        <begin position="458"/>
        <end position="554"/>
    </location>
</feature>
<sequence length="1086" mass="122757">MNKEEDVTTDRLAVKIPTIKAESETQTSGKLISVSPETKKEKMMEEQAQSMSIRKRRNLSKNRGQAMRQREQTPEPGRTPIANEDTTTSDDEDTKQPRSSREIEADSTYLEMRRLVQQQAGNKDPVYDITTEEVLEKRAMAANERRRRSVSPFALPEKEKEEGSPLQRKGSFMDPTTKLLSTTYTLSPKEENAGRRSSLVIEPPRDRRHSLTPSSPVSGSPMDKTDFQYPIPTTPKRLEEMVYPDEMNADNKSKSKPTTPAKMDDVFTFDDVEEKPRPIKLATPKPPETPALAPGEIVTKVIQIERTPSRKLSVQDKPVVEIRQRIVRTPSRKSIVDIKPLVPKVSAKQVKEAEPPTPAKALPPVKPVRSTSRFGGKTSESEMSEDQANAHNANTVVPPKRRVAPIPRRFLKKVPRENRSQSVNRVEDIRVVDKTGTGMSQTSKEIIELMQQARARSLSLPKDDPRLPPEYKNYSKNLQTPNKTPSTPKRTRGISCPKTIQIISDREILGGLPSKPLEPSKHRAEPASRQSSGYIDASQSEYTSSCYSSSPSDNEYDFNLSEKTAELTRKLHLLSQEVERCEDSRNILLAKHDKRTEDNEPISVLRKRTNVPTNGINKEKKPVVKADKKPINQTDKQIEQSVNKETAPIENDIKKKTTSRWKLIANWKQFVEDNRSDYVAMKLQLNKCICDSLMVIILCGLGGLLFRSLEGSFENAYKCGTRNVKRDFIEALWRGSHNLREEDWKSMARKKLYEFEDQLHTAHEAGVTSYSGQRSWNFMNSFVYCMTLLTTIGYGHIAPKTTYGRIATILYAIIGIPLFLLVLADFGKFFTRIIKFFWSFIRRFYYTRSCRKVRRNVPVHEVMRGLEMVYGAVRRPSQIFSEDILAHDHPAGHGPPTPDDTTDDLPPPLPPKPGVERQTSIDSNTVQSAPSVFEIDDEFNLPISVAIVILIFYIIIGAFVYTLWEDWTFAESFYFVFISMSTIGLGDYVPVHPIFMMSSILYLIFGLALTSMCINVVQVKLSDTFSKASAKIGASIGLKIAAEDGSLVPTTPKLTEIVPVHTPNKIDSHKQIETKSDDNKEPEPQT</sequence>
<evidence type="ECO:0000256" key="8">
    <source>
        <dbReference type="RuleBase" id="RU003857"/>
    </source>
</evidence>
<feature type="transmembrane region" description="Helical" evidence="10">
    <location>
        <begin position="778"/>
        <end position="797"/>
    </location>
</feature>
<feature type="region of interest" description="Disordered" evidence="9">
    <location>
        <begin position="1064"/>
        <end position="1086"/>
    </location>
</feature>
<evidence type="ECO:0000313" key="13">
    <source>
        <dbReference type="Proteomes" id="UP000653454"/>
    </source>
</evidence>
<evidence type="ECO:0000313" key="12">
    <source>
        <dbReference type="EMBL" id="CAG9118647.1"/>
    </source>
</evidence>
<keyword evidence="7 8" id="KW-0407">Ion channel</keyword>
<dbReference type="PANTHER" id="PTHR11003">
    <property type="entry name" value="POTASSIUM CHANNEL, SUBFAMILY K"/>
    <property type="match status" value="1"/>
</dbReference>
<feature type="compositionally biased region" description="Low complexity" evidence="9">
    <location>
        <begin position="538"/>
        <end position="552"/>
    </location>
</feature>
<dbReference type="Proteomes" id="UP000653454">
    <property type="component" value="Unassembled WGS sequence"/>
</dbReference>
<feature type="compositionally biased region" description="Basic and acidic residues" evidence="9">
    <location>
        <begin position="1"/>
        <end position="13"/>
    </location>
</feature>
<feature type="region of interest" description="Disordered" evidence="9">
    <location>
        <begin position="346"/>
        <end position="422"/>
    </location>
</feature>
<feature type="compositionally biased region" description="Basic residues" evidence="9">
    <location>
        <begin position="399"/>
        <end position="413"/>
    </location>
</feature>
<feature type="transmembrane region" description="Helical" evidence="10">
    <location>
        <begin position="943"/>
        <end position="964"/>
    </location>
</feature>
<feature type="compositionally biased region" description="Polar residues" evidence="9">
    <location>
        <begin position="386"/>
        <end position="395"/>
    </location>
</feature>
<feature type="domain" description="Potassium channel" evidence="11">
    <location>
        <begin position="949"/>
        <end position="1021"/>
    </location>
</feature>
<evidence type="ECO:0000259" key="11">
    <source>
        <dbReference type="Pfam" id="PF07885"/>
    </source>
</evidence>
<keyword evidence="3 8" id="KW-0812">Transmembrane</keyword>